<protein>
    <recommendedName>
        <fullName evidence="3">WD40 repeat protein</fullName>
    </recommendedName>
</protein>
<comment type="caution">
    <text evidence="1">The sequence shown here is derived from an EMBL/GenBank/DDBJ whole genome shotgun (WGS) entry which is preliminary data.</text>
</comment>
<accession>A0A2U0U7N4</accession>
<evidence type="ECO:0000313" key="1">
    <source>
        <dbReference type="EMBL" id="PVX53665.1"/>
    </source>
</evidence>
<evidence type="ECO:0008006" key="3">
    <source>
        <dbReference type="Google" id="ProtNLM"/>
    </source>
</evidence>
<evidence type="ECO:0000313" key="2">
    <source>
        <dbReference type="Proteomes" id="UP000245870"/>
    </source>
</evidence>
<name>A0A2U0U7N4_9BACT</name>
<dbReference type="AlphaFoldDB" id="A0A2U0U7N4"/>
<keyword evidence="2" id="KW-1185">Reference proteome</keyword>
<dbReference type="Proteomes" id="UP000245870">
    <property type="component" value="Unassembled WGS sequence"/>
</dbReference>
<organism evidence="1 2">
    <name type="scientific">Hallella colorans</name>
    <dbReference type="NCBI Taxonomy" id="1703337"/>
    <lineage>
        <taxon>Bacteria</taxon>
        <taxon>Pseudomonadati</taxon>
        <taxon>Bacteroidota</taxon>
        <taxon>Bacteroidia</taxon>
        <taxon>Bacteroidales</taxon>
        <taxon>Prevotellaceae</taxon>
        <taxon>Hallella</taxon>
    </lineage>
</organism>
<proteinExistence type="predicted"/>
<sequence length="334" mass="38049">MLPATAKVMFIDSVVVSKAAFLSKIPLNKDIGQITVKQDGNAKQAFVQFQNDFGGRRIYADGDTTGTSLYSQFLLGDGWSKPSEIADIDGDTFTFPNYPFLCADGTTMYFSACGPNSIGKRDIFVTTYDSDRGRWNEPQNYGLPYNSTANDYMLVIDDVNSLGWLVTDRFQTDDKVCIYTFVPTYPRLDFSADNLTNNQLEQFAKITDISSTWSFGDRDEALERRDNMLKKNQSLSKSETEVPFVLDNKRIITSPTELKFLGARKLFKQWRELKSMIKKTQSDLDLTRSAYSRANDADLQSLARKIGQLEKELQQQYRDIHLIAKKIRQEELQP</sequence>
<dbReference type="EMBL" id="QENY01000009">
    <property type="protein sequence ID" value="PVX53665.1"/>
    <property type="molecule type" value="Genomic_DNA"/>
</dbReference>
<gene>
    <name evidence="1" type="ORF">C7379_1092</name>
</gene>
<reference evidence="1 2" key="1">
    <citation type="submission" date="2018-05" db="EMBL/GenBank/DDBJ databases">
        <title>Genomic Encyclopedia of Type Strains, Phase IV (KMG-IV): sequencing the most valuable type-strain genomes for metagenomic binning, comparative biology and taxonomic classification.</title>
        <authorList>
            <person name="Goeker M."/>
        </authorList>
    </citation>
    <scope>NUCLEOTIDE SEQUENCE [LARGE SCALE GENOMIC DNA]</scope>
    <source>
        <strain evidence="1 2">DSM 100333</strain>
    </source>
</reference>